<dbReference type="Pfam" id="PF13646">
    <property type="entry name" value="HEAT_2"/>
    <property type="match status" value="1"/>
</dbReference>
<dbReference type="AlphaFoldDB" id="X0UT68"/>
<proteinExistence type="predicted"/>
<dbReference type="InterPro" id="IPR016024">
    <property type="entry name" value="ARM-type_fold"/>
</dbReference>
<sequence>AGTTVGAVSKDDIPEIGSMILESRKTPHMAELISLLFELLFCEEKDEQFVAITEVLAECHQTVLEESDFSMASSILKRIEELKKIISAKSEERAKLLGRISDNAKTPDSIDTLGKIYSGGRVTDFDTFFGYLDNLAVSAFPVVATIWEDSRFPFSRQKALNFLKKIEKQDLNSFLNLARDRSASLTREIISILATISEKTEIAHLEDFVNHPDKAIRLDVIQALGKSGDEASNKILLRFLSDNDTKIRTAALRNLKYLKADATLDHVNQ</sequence>
<accession>X0UT68</accession>
<protein>
    <recommendedName>
        <fullName evidence="2">HEAT repeat domain-containing protein</fullName>
    </recommendedName>
</protein>
<comment type="caution">
    <text evidence="1">The sequence shown here is derived from an EMBL/GenBank/DDBJ whole genome shotgun (WGS) entry which is preliminary data.</text>
</comment>
<feature type="non-terminal residue" evidence="1">
    <location>
        <position position="269"/>
    </location>
</feature>
<evidence type="ECO:0008006" key="2">
    <source>
        <dbReference type="Google" id="ProtNLM"/>
    </source>
</evidence>
<dbReference type="EMBL" id="BARS01023967">
    <property type="protein sequence ID" value="GAG02422.1"/>
    <property type="molecule type" value="Genomic_DNA"/>
</dbReference>
<dbReference type="InterPro" id="IPR011989">
    <property type="entry name" value="ARM-like"/>
</dbReference>
<evidence type="ECO:0000313" key="1">
    <source>
        <dbReference type="EMBL" id="GAG02422.1"/>
    </source>
</evidence>
<organism evidence="1">
    <name type="scientific">marine sediment metagenome</name>
    <dbReference type="NCBI Taxonomy" id="412755"/>
    <lineage>
        <taxon>unclassified sequences</taxon>
        <taxon>metagenomes</taxon>
        <taxon>ecological metagenomes</taxon>
    </lineage>
</organism>
<feature type="non-terminal residue" evidence="1">
    <location>
        <position position="1"/>
    </location>
</feature>
<dbReference type="SUPFAM" id="SSF48371">
    <property type="entry name" value="ARM repeat"/>
    <property type="match status" value="1"/>
</dbReference>
<reference evidence="1" key="1">
    <citation type="journal article" date="2014" name="Front. Microbiol.">
        <title>High frequency of phylogenetically diverse reductive dehalogenase-homologous genes in deep subseafloor sedimentary metagenomes.</title>
        <authorList>
            <person name="Kawai M."/>
            <person name="Futagami T."/>
            <person name="Toyoda A."/>
            <person name="Takaki Y."/>
            <person name="Nishi S."/>
            <person name="Hori S."/>
            <person name="Arai W."/>
            <person name="Tsubouchi T."/>
            <person name="Morono Y."/>
            <person name="Uchiyama I."/>
            <person name="Ito T."/>
            <person name="Fujiyama A."/>
            <person name="Inagaki F."/>
            <person name="Takami H."/>
        </authorList>
    </citation>
    <scope>NUCLEOTIDE SEQUENCE</scope>
    <source>
        <strain evidence="1">Expedition CK06-06</strain>
    </source>
</reference>
<name>X0UT68_9ZZZZ</name>
<dbReference type="Gene3D" id="1.25.10.10">
    <property type="entry name" value="Leucine-rich Repeat Variant"/>
    <property type="match status" value="1"/>
</dbReference>
<gene>
    <name evidence="1" type="ORF">S01H1_38107</name>
</gene>